<organism evidence="2 3">
    <name type="scientific">Streptomyces yunnanensis</name>
    <dbReference type="NCBI Taxonomy" id="156453"/>
    <lineage>
        <taxon>Bacteria</taxon>
        <taxon>Bacillati</taxon>
        <taxon>Actinomycetota</taxon>
        <taxon>Actinomycetes</taxon>
        <taxon>Kitasatosporales</taxon>
        <taxon>Streptomycetaceae</taxon>
        <taxon>Streptomyces</taxon>
    </lineage>
</organism>
<feature type="compositionally biased region" description="Basic and acidic residues" evidence="1">
    <location>
        <begin position="17"/>
        <end position="27"/>
    </location>
</feature>
<sequence length="203" mass="21940">MPDSNDDQATAQPQDSIQRDQEDHGDVADPAGSYQLGDAGKRALDTMKARFKAEREARRTAEAALEAAQRSDEETARQRELEQAAVTKANARILRAEIRAAAKGQLTDPTDALTFMDLDRFEVGPDGAVDIDEITEAIGELLKAKPYLGTATSRTPRFEGTGDGGARAGQSPKPQLTREELAKLSPTERLAAFNEGRCKNLTG</sequence>
<feature type="region of interest" description="Disordered" evidence="1">
    <location>
        <begin position="62"/>
        <end position="81"/>
    </location>
</feature>
<evidence type="ECO:0008006" key="4">
    <source>
        <dbReference type="Google" id="ProtNLM"/>
    </source>
</evidence>
<feature type="compositionally biased region" description="Basic and acidic residues" evidence="1">
    <location>
        <begin position="69"/>
        <end position="81"/>
    </location>
</feature>
<dbReference type="RefSeq" id="WP_275308521.1">
    <property type="nucleotide sequence ID" value="NZ_CP095749.1"/>
</dbReference>
<accession>A0ABY8ABB8</accession>
<keyword evidence="3" id="KW-1185">Reference proteome</keyword>
<evidence type="ECO:0000256" key="1">
    <source>
        <dbReference type="SAM" id="MobiDB-lite"/>
    </source>
</evidence>
<gene>
    <name evidence="2" type="ORF">MOV08_21095</name>
</gene>
<feature type="region of interest" description="Disordered" evidence="1">
    <location>
        <begin position="151"/>
        <end position="177"/>
    </location>
</feature>
<evidence type="ECO:0000313" key="3">
    <source>
        <dbReference type="Proteomes" id="UP001218629"/>
    </source>
</evidence>
<proteinExistence type="predicted"/>
<feature type="compositionally biased region" description="Polar residues" evidence="1">
    <location>
        <begin position="7"/>
        <end position="16"/>
    </location>
</feature>
<feature type="region of interest" description="Disordered" evidence="1">
    <location>
        <begin position="1"/>
        <end position="41"/>
    </location>
</feature>
<protein>
    <recommendedName>
        <fullName evidence="4">Scaffolding protein</fullName>
    </recommendedName>
</protein>
<evidence type="ECO:0000313" key="2">
    <source>
        <dbReference type="EMBL" id="WEB41519.1"/>
    </source>
</evidence>
<dbReference type="EMBL" id="CP095749">
    <property type="protein sequence ID" value="WEB41519.1"/>
    <property type="molecule type" value="Genomic_DNA"/>
</dbReference>
<reference evidence="2 3" key="1">
    <citation type="submission" date="2022-03" db="EMBL/GenBank/DDBJ databases">
        <title>Streptomyces yunnanensis P86,complete genome.</title>
        <authorList>
            <person name="Chen S."/>
            <person name="Zhang Q."/>
        </authorList>
    </citation>
    <scope>NUCLEOTIDE SEQUENCE [LARGE SCALE GENOMIC DNA]</scope>
    <source>
        <strain evidence="2 3">P86</strain>
    </source>
</reference>
<name>A0ABY8ABB8_9ACTN</name>
<dbReference type="Proteomes" id="UP001218629">
    <property type="component" value="Chromosome"/>
</dbReference>